<evidence type="ECO:0000313" key="2">
    <source>
        <dbReference type="Ensembl" id="ENSAMXP00000038185.1"/>
    </source>
</evidence>
<dbReference type="STRING" id="7994.ENSAMXP00000038185"/>
<protein>
    <recommendedName>
        <fullName evidence="1">Reverse transcriptase domain-containing protein</fullName>
    </recommendedName>
</protein>
<dbReference type="PANTHER" id="PTHR31635">
    <property type="entry name" value="REVERSE TRANSCRIPTASE DOMAIN-CONTAINING PROTEIN-RELATED"/>
    <property type="match status" value="1"/>
</dbReference>
<evidence type="ECO:0000259" key="1">
    <source>
        <dbReference type="PROSITE" id="PS50878"/>
    </source>
</evidence>
<dbReference type="InterPro" id="IPR005135">
    <property type="entry name" value="Endo/exonuclease/phosphatase"/>
</dbReference>
<dbReference type="SUPFAM" id="SSF56219">
    <property type="entry name" value="DNase I-like"/>
    <property type="match status" value="1"/>
</dbReference>
<dbReference type="InterPro" id="IPR026960">
    <property type="entry name" value="RVT-Znf"/>
</dbReference>
<dbReference type="InParanoid" id="A0A3B1J8J0"/>
<dbReference type="Bgee" id="ENSAMXG00000030338">
    <property type="expression patterns" value="Expressed in heart and 8 other cell types or tissues"/>
</dbReference>
<dbReference type="GeneTree" id="ENSGT00940000163737"/>
<organism evidence="2 3">
    <name type="scientific">Astyanax mexicanus</name>
    <name type="common">Blind cave fish</name>
    <name type="synonym">Astyanax fasciatus mexicanus</name>
    <dbReference type="NCBI Taxonomy" id="7994"/>
    <lineage>
        <taxon>Eukaryota</taxon>
        <taxon>Metazoa</taxon>
        <taxon>Chordata</taxon>
        <taxon>Craniata</taxon>
        <taxon>Vertebrata</taxon>
        <taxon>Euteleostomi</taxon>
        <taxon>Actinopterygii</taxon>
        <taxon>Neopterygii</taxon>
        <taxon>Teleostei</taxon>
        <taxon>Ostariophysi</taxon>
        <taxon>Characiformes</taxon>
        <taxon>Characoidei</taxon>
        <taxon>Acestrorhamphidae</taxon>
        <taxon>Acestrorhamphinae</taxon>
        <taxon>Astyanax</taxon>
    </lineage>
</organism>
<dbReference type="AlphaFoldDB" id="A0A3B1J8J0"/>
<dbReference type="Pfam" id="PF13966">
    <property type="entry name" value="zf-RVT"/>
    <property type="match status" value="1"/>
</dbReference>
<dbReference type="InterPro" id="IPR043502">
    <property type="entry name" value="DNA/RNA_pol_sf"/>
</dbReference>
<dbReference type="Pfam" id="PF00078">
    <property type="entry name" value="RVT_1"/>
    <property type="match status" value="1"/>
</dbReference>
<dbReference type="SUPFAM" id="SSF56672">
    <property type="entry name" value="DNA/RNA polymerases"/>
    <property type="match status" value="1"/>
</dbReference>
<dbReference type="Gene3D" id="3.60.10.10">
    <property type="entry name" value="Endonuclease/exonuclease/phosphatase"/>
    <property type="match status" value="1"/>
</dbReference>
<reference evidence="3" key="1">
    <citation type="submission" date="2013-03" db="EMBL/GenBank/DDBJ databases">
        <authorList>
            <person name="Jeffery W."/>
            <person name="Warren W."/>
            <person name="Wilson R.K."/>
        </authorList>
    </citation>
    <scope>NUCLEOTIDE SEQUENCE</scope>
    <source>
        <strain evidence="3">female</strain>
    </source>
</reference>
<dbReference type="GO" id="GO:0003824">
    <property type="term" value="F:catalytic activity"/>
    <property type="evidence" value="ECO:0007669"/>
    <property type="project" value="InterPro"/>
</dbReference>
<sequence length="1128" mass="131221">MLKQKISFGSLNVRGLKDIVKRKALFLFSKGQNLNCFLFQETHSSSTDETFWANQWGDRILFSHGTNRSGGVAICFNHFPGDILTHKGDKNGHWLAVVTQNDNLVLIIVNVYGFGNDSLNRNLLDELSQVILEYKTRYLTDHVILGGDWNITPNEWLDRWPPRLGRQQYNTMLNIFMTDNNLTDVWRVLNPGHAEYSWIKPNGQCKSRLDYWLISDYFLTCTTKSAISKAPLSDHCYVSLIVGPSVKTNRHKGYWKFNASLLDNEEYCARIKKVIKEVEADHSIIDDANKWDFLKYKIRLETIYFSKELRKKEKQYESDLFREINKMCNSVESNSPNLMELQTKLDALYLKRAHGAFIRARARWMEDGEKNSSYFSRLEKSRQQRNSITTLLINDQEYNDDKTIETKVFNFFSNLYSSYFSIDYSNDLFQKIQNKIPQIEESFKHLCESEIRLEELEVVVFKMQLNKSPGTDGLTANFYRFFWNDIKNILFRALHACIVRKTLTPSMKEGLISLIPKSGKDKRLINNLRPITLLNTDYKILSGALAARLKRGISAIISETQSGFLKDCSIHNNIRLVLDLLDYSDLFNEGGYMLFLDFYKAFDCVEHPFIMQTLAHFGFGPKFLNIVEMLYNNINSSVSLARGTSPRFQVKRGIRQGCPASPLLFIMVAEMLSILIKSSNIEGIDIFGKKILISQLADDTTLFLKDSSQIPLVLQTIDCFSKASGLLLNIDKCEILTIHEYPLQTLYNIKVKKEVKYLGILICKDKAVSEKNNMHNNIEKCKLILNKWIPRDITIFGRTLLTKMDSLSRLIYPASSLAMPPDIIKAINKINFNFVWKNKCHYIRREDMVKNYEEGGVKVIDFSSMNGVLKLNWLRAFCNDSQSFWCIIPNVVFQNVGGIDFLLRCDFDYNKLPIKLSDFHQQVLLYWKLLYKHNFTPPHFMDDNGDMLSFKDFCLKFNVVFDGKSYNKLINAIPAVLKSMVKEDVCHSKTSPALSQLYIEDTDFNSEKMTNRFIRRVLQKELYPGQVKRQYIVNDYGLDIIYKIRTKYIYFPLPPKVKEVHFKILNDIYPTKYFIKSRFKLETDGCIFCSDEEEDLDHLFFQCHVIQDFWCSLWDRLHDQGFDLPALN</sequence>
<accession>A0A3B1J8J0</accession>
<dbReference type="Proteomes" id="UP000018467">
    <property type="component" value="Unassembled WGS sequence"/>
</dbReference>
<reference evidence="2" key="3">
    <citation type="submission" date="2025-08" db="UniProtKB">
        <authorList>
            <consortium name="Ensembl"/>
        </authorList>
    </citation>
    <scope>IDENTIFICATION</scope>
</reference>
<dbReference type="CDD" id="cd01650">
    <property type="entry name" value="RT_nLTR_like"/>
    <property type="match status" value="1"/>
</dbReference>
<proteinExistence type="predicted"/>
<dbReference type="CDD" id="cd09076">
    <property type="entry name" value="L1-EN"/>
    <property type="match status" value="1"/>
</dbReference>
<dbReference type="PANTHER" id="PTHR31635:SF196">
    <property type="entry name" value="REVERSE TRANSCRIPTASE DOMAIN-CONTAINING PROTEIN-RELATED"/>
    <property type="match status" value="1"/>
</dbReference>
<evidence type="ECO:0000313" key="3">
    <source>
        <dbReference type="Proteomes" id="UP000018467"/>
    </source>
</evidence>
<dbReference type="PROSITE" id="PS50878">
    <property type="entry name" value="RT_POL"/>
    <property type="match status" value="1"/>
</dbReference>
<dbReference type="InterPro" id="IPR036691">
    <property type="entry name" value="Endo/exonu/phosph_ase_sf"/>
</dbReference>
<reference evidence="3" key="2">
    <citation type="journal article" date="2014" name="Nat. Commun.">
        <title>The cavefish genome reveals candidate genes for eye loss.</title>
        <authorList>
            <person name="McGaugh S.E."/>
            <person name="Gross J.B."/>
            <person name="Aken B."/>
            <person name="Blin M."/>
            <person name="Borowsky R."/>
            <person name="Chalopin D."/>
            <person name="Hinaux H."/>
            <person name="Jeffery W.R."/>
            <person name="Keene A."/>
            <person name="Ma L."/>
            <person name="Minx P."/>
            <person name="Murphy D."/>
            <person name="O'Quin K.E."/>
            <person name="Retaux S."/>
            <person name="Rohner N."/>
            <person name="Searle S.M."/>
            <person name="Stahl B.A."/>
            <person name="Tabin C."/>
            <person name="Volff J.N."/>
            <person name="Yoshizawa M."/>
            <person name="Warren W.C."/>
        </authorList>
    </citation>
    <scope>NUCLEOTIDE SEQUENCE [LARGE SCALE GENOMIC DNA]</scope>
    <source>
        <strain evidence="3">female</strain>
    </source>
</reference>
<reference evidence="2" key="4">
    <citation type="submission" date="2025-09" db="UniProtKB">
        <authorList>
            <consortium name="Ensembl"/>
        </authorList>
    </citation>
    <scope>IDENTIFICATION</scope>
</reference>
<keyword evidence="3" id="KW-1185">Reference proteome</keyword>
<dbReference type="Ensembl" id="ENSAMXT00000040260.1">
    <property type="protein sequence ID" value="ENSAMXP00000038185.1"/>
    <property type="gene ID" value="ENSAMXG00000030338.1"/>
</dbReference>
<name>A0A3B1J8J0_ASTMX</name>
<dbReference type="InterPro" id="IPR000477">
    <property type="entry name" value="RT_dom"/>
</dbReference>
<feature type="domain" description="Reverse transcriptase" evidence="1">
    <location>
        <begin position="496"/>
        <end position="762"/>
    </location>
</feature>
<dbReference type="Pfam" id="PF03372">
    <property type="entry name" value="Exo_endo_phos"/>
    <property type="match status" value="1"/>
</dbReference>